<accession>A0ABW3HB35</accession>
<evidence type="ECO:0000256" key="1">
    <source>
        <dbReference type="SAM" id="MobiDB-lite"/>
    </source>
</evidence>
<dbReference type="RefSeq" id="WP_264946121.1">
    <property type="nucleotide sequence ID" value="NZ_JAPDRA010000011.1"/>
</dbReference>
<name>A0ABW3HB35_9SPHN</name>
<evidence type="ECO:0000313" key="2">
    <source>
        <dbReference type="EMBL" id="MFD0948269.1"/>
    </source>
</evidence>
<keyword evidence="3" id="KW-1185">Reference proteome</keyword>
<sequence length="290" mass="30614">MRPTAISGGPSAKDAAACPAGWTHHAFAVTYAPDKRNRGTAAMRIFTGVLVAPLLAAAMPAHAQRTTGWFDVKKLDALMTDSLNAYERGDDARGDEFCVELRDAIDGPGYFESSNSERYFRSFIEKHCGSDAPSAPPSPQQSRSPFRTADGGTPGSEFNPSDYVPTHVTGNARFVWSTLASANFLITIRNADLPGTDPARVANFTRARTQCDSIYVAFASPSLPGSEALLKTCSAFAAIVLNDATGCVTLRAAYPGLSDPAALAGVFGELLPAYRAAAKDILEGGACKGR</sequence>
<evidence type="ECO:0000313" key="3">
    <source>
        <dbReference type="Proteomes" id="UP001596977"/>
    </source>
</evidence>
<proteinExistence type="predicted"/>
<dbReference type="EMBL" id="JBHTJG010000011">
    <property type="protein sequence ID" value="MFD0948269.1"/>
    <property type="molecule type" value="Genomic_DNA"/>
</dbReference>
<protein>
    <submittedName>
        <fullName evidence="2">Uncharacterized protein</fullName>
    </submittedName>
</protein>
<comment type="caution">
    <text evidence="2">The sequence shown here is derived from an EMBL/GenBank/DDBJ whole genome shotgun (WGS) entry which is preliminary data.</text>
</comment>
<feature type="region of interest" description="Disordered" evidence="1">
    <location>
        <begin position="130"/>
        <end position="162"/>
    </location>
</feature>
<gene>
    <name evidence="2" type="ORF">ACFQ1E_18160</name>
</gene>
<dbReference type="Proteomes" id="UP001596977">
    <property type="component" value="Unassembled WGS sequence"/>
</dbReference>
<organism evidence="2 3">
    <name type="scientific">Sphingomonas canadensis</name>
    <dbReference type="NCBI Taxonomy" id="1219257"/>
    <lineage>
        <taxon>Bacteria</taxon>
        <taxon>Pseudomonadati</taxon>
        <taxon>Pseudomonadota</taxon>
        <taxon>Alphaproteobacteria</taxon>
        <taxon>Sphingomonadales</taxon>
        <taxon>Sphingomonadaceae</taxon>
        <taxon>Sphingomonas</taxon>
    </lineage>
</organism>
<reference evidence="3" key="1">
    <citation type="journal article" date="2019" name="Int. J. Syst. Evol. Microbiol.">
        <title>The Global Catalogue of Microorganisms (GCM) 10K type strain sequencing project: providing services to taxonomists for standard genome sequencing and annotation.</title>
        <authorList>
            <consortium name="The Broad Institute Genomics Platform"/>
            <consortium name="The Broad Institute Genome Sequencing Center for Infectious Disease"/>
            <person name="Wu L."/>
            <person name="Ma J."/>
        </authorList>
    </citation>
    <scope>NUCLEOTIDE SEQUENCE [LARGE SCALE GENOMIC DNA]</scope>
    <source>
        <strain evidence="3">CCUG 62982</strain>
    </source>
</reference>